<dbReference type="OrthoDB" id="8317736at2"/>
<dbReference type="PROSITE" id="PS51257">
    <property type="entry name" value="PROKAR_LIPOPROTEIN"/>
    <property type="match status" value="1"/>
</dbReference>
<feature type="chain" id="PRO_5039684970" evidence="1">
    <location>
        <begin position="27"/>
        <end position="429"/>
    </location>
</feature>
<feature type="signal peptide" evidence="1">
    <location>
        <begin position="1"/>
        <end position="26"/>
    </location>
</feature>
<dbReference type="Gene3D" id="3.40.190.10">
    <property type="entry name" value="Periplasmic binding protein-like II"/>
    <property type="match status" value="2"/>
</dbReference>
<evidence type="ECO:0000256" key="1">
    <source>
        <dbReference type="SAM" id="SignalP"/>
    </source>
</evidence>
<accession>A0A5N0VJK6</accession>
<name>A0A5N0VJK6_9PSEU</name>
<dbReference type="PANTHER" id="PTHR43649">
    <property type="entry name" value="ARABINOSE-BINDING PROTEIN-RELATED"/>
    <property type="match status" value="1"/>
</dbReference>
<dbReference type="Pfam" id="PF01547">
    <property type="entry name" value="SBP_bac_1"/>
    <property type="match status" value="1"/>
</dbReference>
<dbReference type="SUPFAM" id="SSF53850">
    <property type="entry name" value="Periplasmic binding protein-like II"/>
    <property type="match status" value="1"/>
</dbReference>
<sequence>MTLGKRRKAWTAALAATLLAFVAACGSSGPGASGSVSAWALTGGDEQTFRTSFSSGGIDGQFFGNDAYKQKIRSAVGAGQAPTLVFSWGNGGMLKSWVDAGKIADLTPEVQKDPTLTSRYLPSVAKTGVIGDKTYAVPNNGMQPVFVFYNKELFDKIGAQPPATWDELMALIPRFNAAGIAPFSMGGQSKWPQLMWEEYLVDRIGGPDVFNAIASNKPGAWSDPAVLQANRMIQQLVDAGGFVKGFNSIATDSNADTALLYTGKAAMYLMGSWAFPTIKQADPGFISGGKLGYVAFPTVAGGKGDPADIVGNPANYWSVSATATDDQKQAAVKYLRENVMNDSYVDSLLANGSVPPVNGIEAKLAKAQDPQYLSYVYNVARNAPSFQLSWDQALSPGQADALLNNLDQLFLKQITPEQFSANMNGTIGQ</sequence>
<comment type="caution">
    <text evidence="2">The sequence shown here is derived from an EMBL/GenBank/DDBJ whole genome shotgun (WGS) entry which is preliminary data.</text>
</comment>
<organism evidence="2 3">
    <name type="scientific">Amycolatopsis acidicola</name>
    <dbReference type="NCBI Taxonomy" id="2596893"/>
    <lineage>
        <taxon>Bacteria</taxon>
        <taxon>Bacillati</taxon>
        <taxon>Actinomycetota</taxon>
        <taxon>Actinomycetes</taxon>
        <taxon>Pseudonocardiales</taxon>
        <taxon>Pseudonocardiaceae</taxon>
        <taxon>Amycolatopsis</taxon>
    </lineage>
</organism>
<dbReference type="InterPro" id="IPR006059">
    <property type="entry name" value="SBP"/>
</dbReference>
<dbReference type="AlphaFoldDB" id="A0A5N0VJK6"/>
<reference evidence="2" key="1">
    <citation type="submission" date="2019-09" db="EMBL/GenBank/DDBJ databases">
        <authorList>
            <person name="Teo W.F.A."/>
            <person name="Duangmal K."/>
        </authorList>
    </citation>
    <scope>NUCLEOTIDE SEQUENCE [LARGE SCALE GENOMIC DNA]</scope>
    <source>
        <strain evidence="2">K81G1</strain>
    </source>
</reference>
<dbReference type="EMBL" id="VMNW02000004">
    <property type="protein sequence ID" value="KAA9165858.1"/>
    <property type="molecule type" value="Genomic_DNA"/>
</dbReference>
<dbReference type="PANTHER" id="PTHR43649:SF14">
    <property type="entry name" value="BLR3389 PROTEIN"/>
    <property type="match status" value="1"/>
</dbReference>
<evidence type="ECO:0000313" key="3">
    <source>
        <dbReference type="Proteomes" id="UP000319769"/>
    </source>
</evidence>
<keyword evidence="1" id="KW-0732">Signal</keyword>
<dbReference type="RefSeq" id="WP_144750388.1">
    <property type="nucleotide sequence ID" value="NZ_VMNW02000004.1"/>
</dbReference>
<protein>
    <submittedName>
        <fullName evidence="2">Extracellular solute-binding protein</fullName>
    </submittedName>
</protein>
<evidence type="ECO:0000313" key="2">
    <source>
        <dbReference type="EMBL" id="KAA9165858.1"/>
    </source>
</evidence>
<dbReference type="Proteomes" id="UP000319769">
    <property type="component" value="Unassembled WGS sequence"/>
</dbReference>
<dbReference type="InterPro" id="IPR050490">
    <property type="entry name" value="Bact_solute-bd_prot1"/>
</dbReference>
<keyword evidence="3" id="KW-1185">Reference proteome</keyword>
<gene>
    <name evidence="2" type="ORF">FPZ12_005115</name>
</gene>
<proteinExistence type="predicted"/>